<keyword evidence="3 11" id="KW-0489">Methyltransferase</keyword>
<feature type="domain" description="N6 adenine-specific DNA methyltransferase N-terminal" evidence="10">
    <location>
        <begin position="6"/>
        <end position="147"/>
    </location>
</feature>
<keyword evidence="4 11" id="KW-0808">Transferase</keyword>
<evidence type="ECO:0000256" key="6">
    <source>
        <dbReference type="ARBA" id="ARBA00022747"/>
    </source>
</evidence>
<dbReference type="Proteomes" id="UP000297549">
    <property type="component" value="Unassembled WGS sequence"/>
</dbReference>
<comment type="caution">
    <text evidence="11">The sequence shown here is derived from an EMBL/GenBank/DDBJ whole genome shotgun (WGS) entry which is preliminary data.</text>
</comment>
<keyword evidence="5" id="KW-0949">S-adenosyl-L-methionine</keyword>
<dbReference type="InterPro" id="IPR052916">
    <property type="entry name" value="Type-I_RE_MTase_Subunit"/>
</dbReference>
<organism evidence="11 12">
    <name type="scientific">Hymenobacter aquaticus</name>
    <dbReference type="NCBI Taxonomy" id="1867101"/>
    <lineage>
        <taxon>Bacteria</taxon>
        <taxon>Pseudomonadati</taxon>
        <taxon>Bacteroidota</taxon>
        <taxon>Cytophagia</taxon>
        <taxon>Cytophagales</taxon>
        <taxon>Hymenobacteraceae</taxon>
        <taxon>Hymenobacter</taxon>
    </lineage>
</organism>
<evidence type="ECO:0000313" key="11">
    <source>
        <dbReference type="EMBL" id="TGE23950.1"/>
    </source>
</evidence>
<evidence type="ECO:0000259" key="9">
    <source>
        <dbReference type="Pfam" id="PF02384"/>
    </source>
</evidence>
<dbReference type="InterPro" id="IPR029063">
    <property type="entry name" value="SAM-dependent_MTases_sf"/>
</dbReference>
<feature type="domain" description="DNA methylase adenine-specific" evidence="9">
    <location>
        <begin position="160"/>
        <end position="486"/>
    </location>
</feature>
<dbReference type="PANTHER" id="PTHR42998">
    <property type="entry name" value="TYPE I RESTRICTION ENZYME HINDVIIP M PROTEIN-RELATED"/>
    <property type="match status" value="1"/>
</dbReference>
<dbReference type="PROSITE" id="PS00092">
    <property type="entry name" value="N6_MTASE"/>
    <property type="match status" value="1"/>
</dbReference>
<evidence type="ECO:0000256" key="8">
    <source>
        <dbReference type="SAM" id="Coils"/>
    </source>
</evidence>
<dbReference type="InterPro" id="IPR022749">
    <property type="entry name" value="D12N6_MeTrfase_N"/>
</dbReference>
<dbReference type="SUPFAM" id="SSF53335">
    <property type="entry name" value="S-adenosyl-L-methionine-dependent methyltransferases"/>
    <property type="match status" value="1"/>
</dbReference>
<keyword evidence="12" id="KW-1185">Reference proteome</keyword>
<evidence type="ECO:0000256" key="2">
    <source>
        <dbReference type="ARBA" id="ARBA00011900"/>
    </source>
</evidence>
<dbReference type="GO" id="GO:0003677">
    <property type="term" value="F:DNA binding"/>
    <property type="evidence" value="ECO:0007669"/>
    <property type="project" value="InterPro"/>
</dbReference>
<dbReference type="PRINTS" id="PR00507">
    <property type="entry name" value="N12N6MTFRASE"/>
</dbReference>
<accession>A0A4Z0Q1T9</accession>
<dbReference type="GO" id="GO:0008170">
    <property type="term" value="F:N-methyltransferase activity"/>
    <property type="evidence" value="ECO:0007669"/>
    <property type="project" value="InterPro"/>
</dbReference>
<dbReference type="RefSeq" id="WP_135461036.1">
    <property type="nucleotide sequence ID" value="NZ_SRLC01000001.1"/>
</dbReference>
<comment type="similarity">
    <text evidence="1">Belongs to the N(4)/N(6)-methyltransferase family.</text>
</comment>
<feature type="coiled-coil region" evidence="8">
    <location>
        <begin position="487"/>
        <end position="514"/>
    </location>
</feature>
<dbReference type="Gene3D" id="3.40.50.150">
    <property type="entry name" value="Vaccinia Virus protein VP39"/>
    <property type="match status" value="1"/>
</dbReference>
<dbReference type="EMBL" id="SRLC01000001">
    <property type="protein sequence ID" value="TGE23950.1"/>
    <property type="molecule type" value="Genomic_DNA"/>
</dbReference>
<name>A0A4Z0Q1T9_9BACT</name>
<dbReference type="InterPro" id="IPR003356">
    <property type="entry name" value="DNA_methylase_A-5"/>
</dbReference>
<evidence type="ECO:0000259" key="10">
    <source>
        <dbReference type="Pfam" id="PF12161"/>
    </source>
</evidence>
<evidence type="ECO:0000256" key="5">
    <source>
        <dbReference type="ARBA" id="ARBA00022691"/>
    </source>
</evidence>
<dbReference type="InterPro" id="IPR038333">
    <property type="entry name" value="T1MK-like_N_sf"/>
</dbReference>
<sequence>MTDTQLEKTLWSTADKLRANMDAAEYKHVVLGLIFLKYISDAFEARHQQLDQELSDPSSDYYVAEPAARYNTLEDRDEYTAENVYYVPPSARWKHLQSHAKLPTIGTELDEAMEAIERDNPRLKGVLPKIYGRPTLDKMRLGQLIDLIGTIGMGGSGHMSKDLLGRVYEYFLGQFADAEGKKGGQFYTPGSIVRLMVEMLEPYQGRIYDGACGSGGMFVQSDKFIEEHRGRKDAISVFGQESNPTTHRLARMNLAIRGIEATIELGDTLLHDAFPDLKADFVLANPPFNISDWNGEQLRDDRRWKYGVPPLGNANFAWLQHFVHKLSPKGRGGIVLANGSMTSASGGEDAMRRELVQANLVDCMVALPTQLFFNTQIPACIWFLARDRASNPQRDRSKEILFIDARQLGTMISRRNRELTETDIRRVADVYHNWRCQSASVGPNGEPPVTYLDEPGFCRAASIEEVEAHGFVLTPGRYVGTEDVEENEEYEELLQELGAELATQLAESAQLEDKIRQSLLSVGITI</sequence>
<protein>
    <recommendedName>
        <fullName evidence="2">site-specific DNA-methyltransferase (adenine-specific)</fullName>
        <ecNumber evidence="2">2.1.1.72</ecNumber>
    </recommendedName>
</protein>
<dbReference type="GO" id="GO:0032259">
    <property type="term" value="P:methylation"/>
    <property type="evidence" value="ECO:0007669"/>
    <property type="project" value="UniProtKB-KW"/>
</dbReference>
<proteinExistence type="inferred from homology"/>
<dbReference type="EC" id="2.1.1.72" evidence="2"/>
<reference evidence="11 12" key="1">
    <citation type="submission" date="2019-04" db="EMBL/GenBank/DDBJ databases">
        <authorList>
            <person name="Feng G."/>
            <person name="Zhang J."/>
            <person name="Zhu H."/>
        </authorList>
    </citation>
    <scope>NUCLEOTIDE SEQUENCE [LARGE SCALE GENOMIC DNA]</scope>
    <source>
        <strain evidence="11 12">JCM 31653</strain>
    </source>
</reference>
<dbReference type="AlphaFoldDB" id="A0A4Z0Q1T9"/>
<evidence type="ECO:0000256" key="4">
    <source>
        <dbReference type="ARBA" id="ARBA00022679"/>
    </source>
</evidence>
<dbReference type="GO" id="GO:0009307">
    <property type="term" value="P:DNA restriction-modification system"/>
    <property type="evidence" value="ECO:0007669"/>
    <property type="project" value="UniProtKB-KW"/>
</dbReference>
<dbReference type="Pfam" id="PF02384">
    <property type="entry name" value="N6_Mtase"/>
    <property type="match status" value="1"/>
</dbReference>
<dbReference type="GO" id="GO:0009007">
    <property type="term" value="F:site-specific DNA-methyltransferase (adenine-specific) activity"/>
    <property type="evidence" value="ECO:0007669"/>
    <property type="project" value="UniProtKB-EC"/>
</dbReference>
<dbReference type="OrthoDB" id="9814572at2"/>
<gene>
    <name evidence="11" type="ORF">E5K00_01675</name>
</gene>
<evidence type="ECO:0000313" key="12">
    <source>
        <dbReference type="Proteomes" id="UP000297549"/>
    </source>
</evidence>
<keyword evidence="6" id="KW-0680">Restriction system</keyword>
<evidence type="ECO:0000256" key="3">
    <source>
        <dbReference type="ARBA" id="ARBA00022603"/>
    </source>
</evidence>
<comment type="catalytic activity">
    <reaction evidence="7">
        <text>a 2'-deoxyadenosine in DNA + S-adenosyl-L-methionine = an N(6)-methyl-2'-deoxyadenosine in DNA + S-adenosyl-L-homocysteine + H(+)</text>
        <dbReference type="Rhea" id="RHEA:15197"/>
        <dbReference type="Rhea" id="RHEA-COMP:12418"/>
        <dbReference type="Rhea" id="RHEA-COMP:12419"/>
        <dbReference type="ChEBI" id="CHEBI:15378"/>
        <dbReference type="ChEBI" id="CHEBI:57856"/>
        <dbReference type="ChEBI" id="CHEBI:59789"/>
        <dbReference type="ChEBI" id="CHEBI:90615"/>
        <dbReference type="ChEBI" id="CHEBI:90616"/>
        <dbReference type="EC" id="2.1.1.72"/>
    </reaction>
</comment>
<evidence type="ECO:0000256" key="1">
    <source>
        <dbReference type="ARBA" id="ARBA00006594"/>
    </source>
</evidence>
<dbReference type="Gene3D" id="1.20.1260.30">
    <property type="match status" value="1"/>
</dbReference>
<dbReference type="PANTHER" id="PTHR42998:SF1">
    <property type="entry name" value="TYPE I RESTRICTION ENZYME HINDI METHYLASE SUBUNIT"/>
    <property type="match status" value="1"/>
</dbReference>
<dbReference type="InterPro" id="IPR002052">
    <property type="entry name" value="DNA_methylase_N6_adenine_CS"/>
</dbReference>
<evidence type="ECO:0000256" key="7">
    <source>
        <dbReference type="ARBA" id="ARBA00047942"/>
    </source>
</evidence>
<dbReference type="Pfam" id="PF12161">
    <property type="entry name" value="HsdM_N"/>
    <property type="match status" value="1"/>
</dbReference>
<keyword evidence="8" id="KW-0175">Coiled coil</keyword>